<evidence type="ECO:0000313" key="1">
    <source>
        <dbReference type="EMBL" id="CAG9946944.1"/>
    </source>
</evidence>
<reference evidence="1" key="1">
    <citation type="submission" date="2020-04" db="EMBL/GenBank/DDBJ databases">
        <authorList>
            <person name="Broberg M."/>
        </authorList>
    </citation>
    <scope>NUCLEOTIDE SEQUENCE</scope>
</reference>
<gene>
    <name evidence="1" type="ORF">CRV2_00005831</name>
</gene>
<comment type="caution">
    <text evidence="1">The sequence shown here is derived from an EMBL/GenBank/DDBJ whole genome shotgun (WGS) entry which is preliminary data.</text>
</comment>
<proteinExistence type="predicted"/>
<dbReference type="Proteomes" id="UP000836387">
    <property type="component" value="Unassembled WGS sequence"/>
</dbReference>
<keyword evidence="2" id="KW-1185">Reference proteome</keyword>
<sequence>MAASKPQSKDDQVTEYIAVGKFSKNVVAACDAVAALFPAQVVRAASSAYIEAQNSYWNASQRQKEPACFFQPTSAEQVSAAIVEVVRADCAFAIKGGGHSSNPDGSSIQDGFQFDLSKLNHIEISETDRTLRVGPGVHWGSLLKILESRGLSAVGGRDAGVGVPGFGIDNLISFDIVLANGDLLTVDRDSHPDLNKTLHGGGAFNFGIVTSLTLKLHSYDGMWGGMNVVDEANFDAVWDAYDKYTSDLIEENKAHLIMDFFQLDGRMVVAKFMGFLAPQPNPAIFQGLCSIPKVHDTLRLDQYSGLAKEMQEVTNCRGERNTYWTLAMRYDIRLLKDCYELWARMTKAYEDRFRFAFDVNHITPAMRNQAAGRGTGNV</sequence>
<evidence type="ECO:0000313" key="2">
    <source>
        <dbReference type="Proteomes" id="UP000836387"/>
    </source>
</evidence>
<accession>A0ACA9U149</accession>
<reference evidence="1" key="2">
    <citation type="submission" date="2021-10" db="EMBL/GenBank/DDBJ databases">
        <authorList>
            <person name="Piombo E."/>
        </authorList>
    </citation>
    <scope>NUCLEOTIDE SEQUENCE</scope>
</reference>
<name>A0ACA9U149_BIOOC</name>
<dbReference type="EMBL" id="CADEHS020000010">
    <property type="protein sequence ID" value="CAG9946944.1"/>
    <property type="molecule type" value="Genomic_DNA"/>
</dbReference>
<protein>
    <submittedName>
        <fullName evidence="1">Uncharacterized protein</fullName>
    </submittedName>
</protein>
<organism evidence="1 2">
    <name type="scientific">Clonostachys rosea f. rosea IK726</name>
    <dbReference type="NCBI Taxonomy" id="1349383"/>
    <lineage>
        <taxon>Eukaryota</taxon>
        <taxon>Fungi</taxon>
        <taxon>Dikarya</taxon>
        <taxon>Ascomycota</taxon>
        <taxon>Pezizomycotina</taxon>
        <taxon>Sordariomycetes</taxon>
        <taxon>Hypocreomycetidae</taxon>
        <taxon>Hypocreales</taxon>
        <taxon>Bionectriaceae</taxon>
        <taxon>Clonostachys</taxon>
    </lineage>
</organism>